<evidence type="ECO:0000313" key="8">
    <source>
        <dbReference type="Proteomes" id="UP000663844"/>
    </source>
</evidence>
<organism evidence="7 8">
    <name type="scientific">Adineta steineri</name>
    <dbReference type="NCBI Taxonomy" id="433720"/>
    <lineage>
        <taxon>Eukaryota</taxon>
        <taxon>Metazoa</taxon>
        <taxon>Spiralia</taxon>
        <taxon>Gnathifera</taxon>
        <taxon>Rotifera</taxon>
        <taxon>Eurotatoria</taxon>
        <taxon>Bdelloidea</taxon>
        <taxon>Adinetida</taxon>
        <taxon>Adinetidae</taxon>
        <taxon>Adineta</taxon>
    </lineage>
</organism>
<accession>A0A819QIJ3</accession>
<name>A0A819QIJ3_9BILA</name>
<comment type="caution">
    <text evidence="7">The sequence shown here is derived from an EMBL/GenBank/DDBJ whole genome shotgun (WGS) entry which is preliminary data.</text>
</comment>
<evidence type="ECO:0000256" key="6">
    <source>
        <dbReference type="SAM" id="Phobius"/>
    </source>
</evidence>
<evidence type="ECO:0000256" key="4">
    <source>
        <dbReference type="ARBA" id="ARBA00022989"/>
    </source>
</evidence>
<comment type="similarity">
    <text evidence="2">Belongs to the unc-93 family.</text>
</comment>
<feature type="transmembrane region" description="Helical" evidence="6">
    <location>
        <begin position="238"/>
        <end position="259"/>
    </location>
</feature>
<dbReference type="PANTHER" id="PTHR19444:SF13">
    <property type="entry name" value="PROTEIN UNC-93 HOMOLOG A"/>
    <property type="match status" value="1"/>
</dbReference>
<dbReference type="AlphaFoldDB" id="A0A819QIJ3"/>
<comment type="subcellular location">
    <subcellularLocation>
        <location evidence="1">Membrane</location>
        <topology evidence="1">Multi-pass membrane protein</topology>
    </subcellularLocation>
</comment>
<dbReference type="EMBL" id="CAJOAZ010003728">
    <property type="protein sequence ID" value="CAF4024828.1"/>
    <property type="molecule type" value="Genomic_DNA"/>
</dbReference>
<dbReference type="Pfam" id="PF05978">
    <property type="entry name" value="UNC-93"/>
    <property type="match status" value="1"/>
</dbReference>
<dbReference type="SUPFAM" id="SSF103473">
    <property type="entry name" value="MFS general substrate transporter"/>
    <property type="match status" value="1"/>
</dbReference>
<feature type="transmembrane region" description="Helical" evidence="6">
    <location>
        <begin position="153"/>
        <end position="175"/>
    </location>
</feature>
<evidence type="ECO:0000256" key="3">
    <source>
        <dbReference type="ARBA" id="ARBA00022692"/>
    </source>
</evidence>
<reference evidence="7" key="1">
    <citation type="submission" date="2021-02" db="EMBL/GenBank/DDBJ databases">
        <authorList>
            <person name="Nowell W R."/>
        </authorList>
    </citation>
    <scope>NUCLEOTIDE SEQUENCE</scope>
</reference>
<dbReference type="InterPro" id="IPR051951">
    <property type="entry name" value="UNC-93_regulatory"/>
</dbReference>
<feature type="transmembrane region" description="Helical" evidence="6">
    <location>
        <begin position="54"/>
        <end position="74"/>
    </location>
</feature>
<dbReference type="PANTHER" id="PTHR19444">
    <property type="entry name" value="UNC-93 RELATED"/>
    <property type="match status" value="1"/>
</dbReference>
<keyword evidence="3 6" id="KW-0812">Transmembrane</keyword>
<evidence type="ECO:0000313" key="7">
    <source>
        <dbReference type="EMBL" id="CAF4024828.1"/>
    </source>
</evidence>
<dbReference type="GO" id="GO:0016020">
    <property type="term" value="C:membrane"/>
    <property type="evidence" value="ECO:0007669"/>
    <property type="project" value="UniProtKB-SubCell"/>
</dbReference>
<dbReference type="InterPro" id="IPR010291">
    <property type="entry name" value="Ion_channel_UNC-93"/>
</dbReference>
<dbReference type="Gene3D" id="1.20.1250.20">
    <property type="entry name" value="MFS general substrate transporter like domains"/>
    <property type="match status" value="1"/>
</dbReference>
<gene>
    <name evidence="7" type="ORF">OXD698_LOCUS30929</name>
</gene>
<keyword evidence="5 6" id="KW-0472">Membrane</keyword>
<dbReference type="InterPro" id="IPR036259">
    <property type="entry name" value="MFS_trans_sf"/>
</dbReference>
<sequence length="312" mass="34971">MSDDKEHMDTNNNKNKKGGTKRNFIMICFAYTCATTSLNAVVNLQSSLNTDKDVGLNSVAIMHGASVLTCIFLTTSIGHIFGYKWSIVGGQFGVMVYVASNMYSKQWLMYSTAVICGSLRACMSVALNSYVTALANDESENNDDAEIKTRKYFGIYFTAFQSAQIWGNLISYLVLRNTPKSTNTDPTQCGANYLTSEHQIQDDNSRISQTTSFITCTIGVQYVAMYNSMLPDKKDESFSLLMCVQEIASLIIFFYATVLRVRTQIILQLIYLTLAMLSYIIIAIKQRRTSTNDDDNDQQTFVLNRIVLSDQC</sequence>
<protein>
    <submittedName>
        <fullName evidence="7">Uncharacterized protein</fullName>
    </submittedName>
</protein>
<feature type="transmembrane region" description="Helical" evidence="6">
    <location>
        <begin position="24"/>
        <end position="42"/>
    </location>
</feature>
<dbReference type="Proteomes" id="UP000663844">
    <property type="component" value="Unassembled WGS sequence"/>
</dbReference>
<proteinExistence type="inferred from homology"/>
<feature type="transmembrane region" description="Helical" evidence="6">
    <location>
        <begin position="265"/>
        <end position="284"/>
    </location>
</feature>
<evidence type="ECO:0000256" key="2">
    <source>
        <dbReference type="ARBA" id="ARBA00009172"/>
    </source>
</evidence>
<keyword evidence="4 6" id="KW-1133">Transmembrane helix</keyword>
<evidence type="ECO:0000256" key="1">
    <source>
        <dbReference type="ARBA" id="ARBA00004141"/>
    </source>
</evidence>
<evidence type="ECO:0000256" key="5">
    <source>
        <dbReference type="ARBA" id="ARBA00023136"/>
    </source>
</evidence>